<dbReference type="RefSeq" id="WP_163950819.1">
    <property type="nucleotide sequence ID" value="NZ_JAAFZH010000007.1"/>
</dbReference>
<organism evidence="3 4">
    <name type="scientific">Spirosoma terrae</name>
    <dbReference type="NCBI Taxonomy" id="1968276"/>
    <lineage>
        <taxon>Bacteria</taxon>
        <taxon>Pseudomonadati</taxon>
        <taxon>Bacteroidota</taxon>
        <taxon>Cytophagia</taxon>
        <taxon>Cytophagales</taxon>
        <taxon>Cytophagaceae</taxon>
        <taxon>Spirosoma</taxon>
    </lineage>
</organism>
<dbReference type="GO" id="GO:0046872">
    <property type="term" value="F:metal ion binding"/>
    <property type="evidence" value="ECO:0007669"/>
    <property type="project" value="UniProtKB-KW"/>
</dbReference>
<evidence type="ECO:0000313" key="3">
    <source>
        <dbReference type="EMBL" id="NDU96518.1"/>
    </source>
</evidence>
<dbReference type="PANTHER" id="PTHR43048:SF6">
    <property type="entry name" value="BLR8189 PROTEIN"/>
    <property type="match status" value="1"/>
</dbReference>
<keyword evidence="4" id="KW-1185">Reference proteome</keyword>
<gene>
    <name evidence="3" type="ORF">GK108_16675</name>
</gene>
<dbReference type="SUPFAM" id="SSF54593">
    <property type="entry name" value="Glyoxalase/Bleomycin resistance protein/Dihydroxybiphenyl dioxygenase"/>
    <property type="match status" value="1"/>
</dbReference>
<keyword evidence="1" id="KW-0479">Metal-binding</keyword>
<dbReference type="InterPro" id="IPR029068">
    <property type="entry name" value="Glyas_Bleomycin-R_OHBP_Dase"/>
</dbReference>
<dbReference type="Proteomes" id="UP000474175">
    <property type="component" value="Unassembled WGS sequence"/>
</dbReference>
<dbReference type="EMBL" id="JAAFZH010000007">
    <property type="protein sequence ID" value="NDU96518.1"/>
    <property type="molecule type" value="Genomic_DNA"/>
</dbReference>
<evidence type="ECO:0000313" key="4">
    <source>
        <dbReference type="Proteomes" id="UP000474175"/>
    </source>
</evidence>
<dbReference type="InterPro" id="IPR051785">
    <property type="entry name" value="MMCE/EMCE_epimerase"/>
</dbReference>
<feature type="domain" description="VOC" evidence="2">
    <location>
        <begin position="23"/>
        <end position="153"/>
    </location>
</feature>
<proteinExistence type="predicted"/>
<dbReference type="Gene3D" id="3.10.180.10">
    <property type="entry name" value="2,3-Dihydroxybiphenyl 1,2-Dioxygenase, domain 1"/>
    <property type="match status" value="1"/>
</dbReference>
<dbReference type="InterPro" id="IPR037523">
    <property type="entry name" value="VOC_core"/>
</dbReference>
<dbReference type="PROSITE" id="PS51819">
    <property type="entry name" value="VOC"/>
    <property type="match status" value="1"/>
</dbReference>
<dbReference type="CDD" id="cd06587">
    <property type="entry name" value="VOC"/>
    <property type="match status" value="1"/>
</dbReference>
<name>A0A6L9LDF5_9BACT</name>
<dbReference type="GO" id="GO:0004493">
    <property type="term" value="F:methylmalonyl-CoA epimerase activity"/>
    <property type="evidence" value="ECO:0007669"/>
    <property type="project" value="TreeGrafter"/>
</dbReference>
<dbReference type="InterPro" id="IPR004360">
    <property type="entry name" value="Glyas_Fos-R_dOase_dom"/>
</dbReference>
<evidence type="ECO:0000259" key="2">
    <source>
        <dbReference type="PROSITE" id="PS51819"/>
    </source>
</evidence>
<reference evidence="3 4" key="1">
    <citation type="submission" date="2020-02" db="EMBL/GenBank/DDBJ databases">
        <title>Draft genome sequence of two Spirosoma agri KCTC 52727 and Spirosoma terrae KCTC 52035.</title>
        <authorList>
            <person name="Rojas J."/>
            <person name="Ambika Manirajan B."/>
            <person name="Suarez C."/>
            <person name="Ratering S."/>
            <person name="Schnell S."/>
        </authorList>
    </citation>
    <scope>NUCLEOTIDE SEQUENCE [LARGE SCALE GENOMIC DNA]</scope>
    <source>
        <strain evidence="3 4">KCTC 52035</strain>
    </source>
</reference>
<dbReference type="GO" id="GO:0046491">
    <property type="term" value="P:L-methylmalonyl-CoA metabolic process"/>
    <property type="evidence" value="ECO:0007669"/>
    <property type="project" value="TreeGrafter"/>
</dbReference>
<protein>
    <submittedName>
        <fullName evidence="3">VOC family protein</fullName>
    </submittedName>
</protein>
<accession>A0A6L9LDF5</accession>
<evidence type="ECO:0000256" key="1">
    <source>
        <dbReference type="ARBA" id="ARBA00022723"/>
    </source>
</evidence>
<dbReference type="PANTHER" id="PTHR43048">
    <property type="entry name" value="METHYLMALONYL-COA EPIMERASE"/>
    <property type="match status" value="1"/>
</dbReference>
<dbReference type="Pfam" id="PF00903">
    <property type="entry name" value="Glyoxalase"/>
    <property type="match status" value="1"/>
</dbReference>
<comment type="caution">
    <text evidence="3">The sequence shown here is derived from an EMBL/GenBank/DDBJ whole genome shotgun (WGS) entry which is preliminary data.</text>
</comment>
<dbReference type="AlphaFoldDB" id="A0A6L9LDF5"/>
<sequence>METQNVTIQVPVRNTQSPFSQMRGAHVAVRVPDYEASKKWYMEKLDFRLIHEWPFGDLQLAYLAPANDDNFWVELLAGGAPETKANYTDLNESLHPAGYHHFCIDVPSVDDTLRELNNRSVTVVGEPFNLPAIGKRLAFIADPWGNLIEFAERLA</sequence>